<comment type="caution">
    <text evidence="1">The sequence shown here is derived from an EMBL/GenBank/DDBJ whole genome shotgun (WGS) entry which is preliminary data.</text>
</comment>
<dbReference type="AlphaFoldDB" id="X1A9R4"/>
<evidence type="ECO:0000313" key="1">
    <source>
        <dbReference type="EMBL" id="GAG79170.1"/>
    </source>
</evidence>
<dbReference type="EMBL" id="BART01014986">
    <property type="protein sequence ID" value="GAG79170.1"/>
    <property type="molecule type" value="Genomic_DNA"/>
</dbReference>
<protein>
    <submittedName>
        <fullName evidence="1">Uncharacterized protein</fullName>
    </submittedName>
</protein>
<name>X1A9R4_9ZZZZ</name>
<gene>
    <name evidence="1" type="ORF">S01H4_29374</name>
</gene>
<proteinExistence type="predicted"/>
<organism evidence="1">
    <name type="scientific">marine sediment metagenome</name>
    <dbReference type="NCBI Taxonomy" id="412755"/>
    <lineage>
        <taxon>unclassified sequences</taxon>
        <taxon>metagenomes</taxon>
        <taxon>ecological metagenomes</taxon>
    </lineage>
</organism>
<reference evidence="1" key="1">
    <citation type="journal article" date="2014" name="Front. Microbiol.">
        <title>High frequency of phylogenetically diverse reductive dehalogenase-homologous genes in deep subseafloor sedimentary metagenomes.</title>
        <authorList>
            <person name="Kawai M."/>
            <person name="Futagami T."/>
            <person name="Toyoda A."/>
            <person name="Takaki Y."/>
            <person name="Nishi S."/>
            <person name="Hori S."/>
            <person name="Arai W."/>
            <person name="Tsubouchi T."/>
            <person name="Morono Y."/>
            <person name="Uchiyama I."/>
            <person name="Ito T."/>
            <person name="Fujiyama A."/>
            <person name="Inagaki F."/>
            <person name="Takami H."/>
        </authorList>
    </citation>
    <scope>NUCLEOTIDE SEQUENCE</scope>
    <source>
        <strain evidence="1">Expedition CK06-06</strain>
    </source>
</reference>
<accession>X1A9R4</accession>
<sequence>MNVIRYSADDVNSADNFGRDDYIGYGRINMDKALVPTVIKPSR</sequence>